<dbReference type="Pfam" id="PF01551">
    <property type="entry name" value="Peptidase_M23"/>
    <property type="match status" value="1"/>
</dbReference>
<dbReference type="InterPro" id="IPR011055">
    <property type="entry name" value="Dup_hybrid_motif"/>
</dbReference>
<gene>
    <name evidence="4" type="ORF">COT88_01640</name>
</gene>
<keyword evidence="2" id="KW-0732">Signal</keyword>
<evidence type="ECO:0000256" key="1">
    <source>
        <dbReference type="SAM" id="Coils"/>
    </source>
</evidence>
<dbReference type="Proteomes" id="UP000230776">
    <property type="component" value="Unassembled WGS sequence"/>
</dbReference>
<dbReference type="GO" id="GO:0004222">
    <property type="term" value="F:metalloendopeptidase activity"/>
    <property type="evidence" value="ECO:0007669"/>
    <property type="project" value="TreeGrafter"/>
</dbReference>
<dbReference type="CDD" id="cd12797">
    <property type="entry name" value="M23_peptidase"/>
    <property type="match status" value="1"/>
</dbReference>
<evidence type="ECO:0000259" key="3">
    <source>
        <dbReference type="Pfam" id="PF01551"/>
    </source>
</evidence>
<accession>A0A2H0VHE4</accession>
<protein>
    <recommendedName>
        <fullName evidence="3">M23ase beta-sheet core domain-containing protein</fullName>
    </recommendedName>
</protein>
<dbReference type="EMBL" id="PFAG01000014">
    <property type="protein sequence ID" value="PIR98508.1"/>
    <property type="molecule type" value="Genomic_DNA"/>
</dbReference>
<evidence type="ECO:0000313" key="4">
    <source>
        <dbReference type="EMBL" id="PIR98508.1"/>
    </source>
</evidence>
<dbReference type="AlphaFoldDB" id="A0A2H0VHE4"/>
<feature type="coiled-coil region" evidence="1">
    <location>
        <begin position="30"/>
        <end position="75"/>
    </location>
</feature>
<dbReference type="SUPFAM" id="SSF51261">
    <property type="entry name" value="Duplicated hybrid motif"/>
    <property type="match status" value="1"/>
</dbReference>
<organism evidence="4 5">
    <name type="scientific">Candidatus Colwellbacteria bacterium CG10_big_fil_rev_8_21_14_0_10_41_28</name>
    <dbReference type="NCBI Taxonomy" id="1974539"/>
    <lineage>
        <taxon>Bacteria</taxon>
        <taxon>Candidatus Colwelliibacteriota</taxon>
    </lineage>
</organism>
<keyword evidence="1" id="KW-0175">Coiled coil</keyword>
<evidence type="ECO:0000256" key="2">
    <source>
        <dbReference type="SAM" id="SignalP"/>
    </source>
</evidence>
<reference evidence="5" key="1">
    <citation type="submission" date="2017-09" db="EMBL/GenBank/DDBJ databases">
        <title>Depth-based differentiation of microbial function through sediment-hosted aquifers and enrichment of novel symbionts in the deep terrestrial subsurface.</title>
        <authorList>
            <person name="Probst A.J."/>
            <person name="Ladd B."/>
            <person name="Jarett J.K."/>
            <person name="Geller-Mcgrath D.E."/>
            <person name="Sieber C.M.K."/>
            <person name="Emerson J.B."/>
            <person name="Anantharaman K."/>
            <person name="Thomas B.C."/>
            <person name="Malmstrom R."/>
            <person name="Stieglmeier M."/>
            <person name="Klingl A."/>
            <person name="Woyke T."/>
            <person name="Ryan C.M."/>
            <person name="Banfield J.F."/>
        </authorList>
    </citation>
    <scope>NUCLEOTIDE SEQUENCE [LARGE SCALE GENOMIC DNA]</scope>
</reference>
<dbReference type="Gene3D" id="6.10.250.3150">
    <property type="match status" value="1"/>
</dbReference>
<dbReference type="InterPro" id="IPR050570">
    <property type="entry name" value="Cell_wall_metabolism_enzyme"/>
</dbReference>
<feature type="coiled-coil region" evidence="1">
    <location>
        <begin position="161"/>
        <end position="255"/>
    </location>
</feature>
<evidence type="ECO:0000313" key="5">
    <source>
        <dbReference type="Proteomes" id="UP000230776"/>
    </source>
</evidence>
<sequence>MKLIRRNMRVRVVLTAALMAGLFLFPVPGIAQEANEIQDIIEEKRKEVEKINQEIQKTQARIEVLDGQQQTLQNAIGQIDASIEQAELGIEYSKTTIEKLTYEISSLNMTVADVRAEANRKSEAVGEVLRNLQTRDGDIDLLSTMLSQDTLADSVFEFNALRNIQKDLADEVGELVKLQNKLTSTIVVSSSKKDELKIESQTLEQKKIVLDDQKGQKNDLLSVTEQQESLYQQHLTKLDREQQDLMSEIADIEKALGDRFDASNLPSRQPGFLSWPVVNSAGLRTGVLTQHYGETAYSTAYYRGRPHNATDIGAPAGTPVIAARDGVVARVDYNGLYYQYGRYILIDHGNGLTTIYAHLSASKVSAGQGVKRGEVIGYVGNTGFSTGAHLHFGLYATPPGGWMLSSNREQGGLFSIPPATGLVPIGPTINPENYM</sequence>
<comment type="caution">
    <text evidence="4">The sequence shown here is derived from an EMBL/GenBank/DDBJ whole genome shotgun (WGS) entry which is preliminary data.</text>
</comment>
<feature type="signal peptide" evidence="2">
    <location>
        <begin position="1"/>
        <end position="31"/>
    </location>
</feature>
<dbReference type="PANTHER" id="PTHR21666:SF270">
    <property type="entry name" value="MUREIN HYDROLASE ACTIVATOR ENVC"/>
    <property type="match status" value="1"/>
</dbReference>
<dbReference type="PANTHER" id="PTHR21666">
    <property type="entry name" value="PEPTIDASE-RELATED"/>
    <property type="match status" value="1"/>
</dbReference>
<feature type="domain" description="M23ase beta-sheet core" evidence="3">
    <location>
        <begin position="306"/>
        <end position="395"/>
    </location>
</feature>
<name>A0A2H0VHE4_9BACT</name>
<proteinExistence type="predicted"/>
<feature type="chain" id="PRO_5013923981" description="M23ase beta-sheet core domain-containing protein" evidence="2">
    <location>
        <begin position="32"/>
        <end position="435"/>
    </location>
</feature>
<dbReference type="InterPro" id="IPR016047">
    <property type="entry name" value="M23ase_b-sheet_dom"/>
</dbReference>
<dbReference type="Gene3D" id="2.70.70.10">
    <property type="entry name" value="Glucose Permease (Domain IIA)"/>
    <property type="match status" value="1"/>
</dbReference>